<dbReference type="VEuPathDB" id="FungiDB:BD410DRAFT_819894"/>
<reference evidence="2 3" key="1">
    <citation type="submission" date="2018-06" db="EMBL/GenBank/DDBJ databases">
        <title>A transcriptomic atlas of mushroom development highlights an independent origin of complex multicellularity.</title>
        <authorList>
            <consortium name="DOE Joint Genome Institute"/>
            <person name="Krizsan K."/>
            <person name="Almasi E."/>
            <person name="Merenyi Z."/>
            <person name="Sahu N."/>
            <person name="Viragh M."/>
            <person name="Koszo T."/>
            <person name="Mondo S."/>
            <person name="Kiss B."/>
            <person name="Balint B."/>
            <person name="Kues U."/>
            <person name="Barry K."/>
            <person name="Hegedus J.C."/>
            <person name="Henrissat B."/>
            <person name="Johnson J."/>
            <person name="Lipzen A."/>
            <person name="Ohm R."/>
            <person name="Nagy I."/>
            <person name="Pangilinan J."/>
            <person name="Yan J."/>
            <person name="Xiong Y."/>
            <person name="Grigoriev I.V."/>
            <person name="Hibbett D.S."/>
            <person name="Nagy L.G."/>
        </authorList>
    </citation>
    <scope>NUCLEOTIDE SEQUENCE [LARGE SCALE GENOMIC DNA]</scope>
    <source>
        <strain evidence="2 3">SZMC22713</strain>
    </source>
</reference>
<feature type="compositionally biased region" description="Basic and acidic residues" evidence="1">
    <location>
        <begin position="306"/>
        <end position="337"/>
    </location>
</feature>
<feature type="region of interest" description="Disordered" evidence="1">
    <location>
        <begin position="356"/>
        <end position="640"/>
    </location>
</feature>
<feature type="compositionally biased region" description="Basic residues" evidence="1">
    <location>
        <begin position="535"/>
        <end position="544"/>
    </location>
</feature>
<dbReference type="EMBL" id="ML170163">
    <property type="protein sequence ID" value="TDL25881.1"/>
    <property type="molecule type" value="Genomic_DNA"/>
</dbReference>
<feature type="compositionally biased region" description="Polar residues" evidence="1">
    <location>
        <begin position="606"/>
        <end position="620"/>
    </location>
</feature>
<feature type="compositionally biased region" description="Basic and acidic residues" evidence="1">
    <location>
        <begin position="500"/>
        <end position="521"/>
    </location>
</feature>
<sequence length="655" mass="73888">MPLTTRSPVRLASEPSSGPYEIMAASQQAHIDELVQKNRTGEHTIKKLQHSLEEEKERANDVVKRLKAASADERKEWREGCDSLLGCHRIVHLRTIVELEKERMNVLKEREETRKERLAVLQRDFKLTLFLAKEAEFETYTARLKEQLEELNAEKEASEADLIASHDQELLVLRGDLSRAEATKKEKSDELKRVQKEMDTLRAEISSLREAKTTTKATNETLSTKLERAQLQLDGAKTTQAELETKNSELKRTNADLKRQLDKWQSLETKGGMEMEELRKRCITLEVQEKELADRVKDLEKALESERRKVAKLRDQNEKLSEVAEEAQEHATEKQNEADAAIAELAKAQKAVETLKAKLQTDAEKSTTFKKPKPPSPRPPSSDDEPAEIPGSEREVEMAVTPVAPSKPRPRPRPAYKNAEPPVESGDVEDLPSKKAGKRKATTEVDEGTAASRKRKKAPEDDEVVMIEPPAKSNLKGKSKAKEDSDDEIVDVTPQKKSKKDLPERKETKPSKKKKDEKEATPEEEEETEVEERRRKDKGKGKAKVKAEDDSDVEELPVPKAKPRSRSAKPASQADSKKAKVKQPAEEEVETVEDDPQPKKKKKRIFTNSQPTTFDWSSMPPQADGGLNIPTELSPVKETDAVPARSMFGKLLGFR</sequence>
<dbReference type="OrthoDB" id="2681654at2759"/>
<evidence type="ECO:0000313" key="2">
    <source>
        <dbReference type="EMBL" id="TDL25881.1"/>
    </source>
</evidence>
<gene>
    <name evidence="2" type="ORF">BD410DRAFT_819894</name>
</gene>
<organism evidence="2 3">
    <name type="scientific">Rickenella mellea</name>
    <dbReference type="NCBI Taxonomy" id="50990"/>
    <lineage>
        <taxon>Eukaryota</taxon>
        <taxon>Fungi</taxon>
        <taxon>Dikarya</taxon>
        <taxon>Basidiomycota</taxon>
        <taxon>Agaricomycotina</taxon>
        <taxon>Agaricomycetes</taxon>
        <taxon>Hymenochaetales</taxon>
        <taxon>Rickenellaceae</taxon>
        <taxon>Rickenella</taxon>
    </lineage>
</organism>
<dbReference type="AlphaFoldDB" id="A0A4Y7QF48"/>
<name>A0A4Y7QF48_9AGAM</name>
<evidence type="ECO:0000256" key="1">
    <source>
        <dbReference type="SAM" id="MobiDB-lite"/>
    </source>
</evidence>
<keyword evidence="3" id="KW-1185">Reference proteome</keyword>
<dbReference type="STRING" id="50990.A0A4Y7QF48"/>
<dbReference type="Proteomes" id="UP000294933">
    <property type="component" value="Unassembled WGS sequence"/>
</dbReference>
<feature type="region of interest" description="Disordered" evidence="1">
    <location>
        <begin position="306"/>
        <end position="340"/>
    </location>
</feature>
<evidence type="ECO:0000313" key="3">
    <source>
        <dbReference type="Proteomes" id="UP000294933"/>
    </source>
</evidence>
<feature type="compositionally biased region" description="Basic and acidic residues" evidence="1">
    <location>
        <begin position="356"/>
        <end position="367"/>
    </location>
</feature>
<feature type="compositionally biased region" description="Acidic residues" evidence="1">
    <location>
        <begin position="586"/>
        <end position="595"/>
    </location>
</feature>
<proteinExistence type="predicted"/>
<accession>A0A4Y7QF48</accession>
<protein>
    <submittedName>
        <fullName evidence="2">Uncharacterized protein</fullName>
    </submittedName>
</protein>
<dbReference type="Gene3D" id="1.10.287.1490">
    <property type="match status" value="1"/>
</dbReference>